<protein>
    <submittedName>
        <fullName evidence="2">Uncharacterized protein</fullName>
    </submittedName>
</protein>
<feature type="transmembrane region" description="Helical" evidence="1">
    <location>
        <begin position="6"/>
        <end position="25"/>
    </location>
</feature>
<evidence type="ECO:0000256" key="1">
    <source>
        <dbReference type="SAM" id="Phobius"/>
    </source>
</evidence>
<proteinExistence type="predicted"/>
<dbReference type="Proteomes" id="UP000646745">
    <property type="component" value="Unassembled WGS sequence"/>
</dbReference>
<reference evidence="3" key="1">
    <citation type="journal article" date="2019" name="Int. J. Syst. Evol. Microbiol.">
        <title>The Global Catalogue of Microorganisms (GCM) 10K type strain sequencing project: providing services to taxonomists for standard genome sequencing and annotation.</title>
        <authorList>
            <consortium name="The Broad Institute Genomics Platform"/>
            <consortium name="The Broad Institute Genome Sequencing Center for Infectious Disease"/>
            <person name="Wu L."/>
            <person name="Ma J."/>
        </authorList>
    </citation>
    <scope>NUCLEOTIDE SEQUENCE [LARGE SCALE GENOMIC DNA]</scope>
    <source>
        <strain evidence="3">KCTC 32998</strain>
    </source>
</reference>
<sequence>MQTVAVLTAIFVGVAFAVYQVYDIYYAQNFQDDESLAQDGGKSAFARLKAAFPARVVAAAMEDEALSRNPQPLLRRRRSVVVENEIRIRYPGWIGRPVTHNWRQPLLVVVLIDCLLAMFLGGLSLYTVAYEVPGEAFAWMNDHVVVLLLLVLILLLTHVVARLDVYLHDIYRIGRLNRFLG</sequence>
<keyword evidence="1" id="KW-0812">Transmembrane</keyword>
<evidence type="ECO:0000313" key="2">
    <source>
        <dbReference type="EMBL" id="GHB07012.1"/>
    </source>
</evidence>
<feature type="transmembrane region" description="Helical" evidence="1">
    <location>
        <begin position="146"/>
        <end position="167"/>
    </location>
</feature>
<gene>
    <name evidence="2" type="ORF">GCM10009038_00230</name>
</gene>
<dbReference type="EMBL" id="BMZI01000001">
    <property type="protein sequence ID" value="GHB07012.1"/>
    <property type="molecule type" value="Genomic_DNA"/>
</dbReference>
<organism evidence="2 3">
    <name type="scientific">Salinicola rhizosphaerae</name>
    <dbReference type="NCBI Taxonomy" id="1443141"/>
    <lineage>
        <taxon>Bacteria</taxon>
        <taxon>Pseudomonadati</taxon>
        <taxon>Pseudomonadota</taxon>
        <taxon>Gammaproteobacteria</taxon>
        <taxon>Oceanospirillales</taxon>
        <taxon>Halomonadaceae</taxon>
        <taxon>Salinicola</taxon>
    </lineage>
</organism>
<keyword evidence="1" id="KW-0472">Membrane</keyword>
<feature type="transmembrane region" description="Helical" evidence="1">
    <location>
        <begin position="106"/>
        <end position="126"/>
    </location>
</feature>
<accession>A0ABQ3DLU0</accession>
<evidence type="ECO:0000313" key="3">
    <source>
        <dbReference type="Proteomes" id="UP000646745"/>
    </source>
</evidence>
<comment type="caution">
    <text evidence="2">The sequence shown here is derived from an EMBL/GenBank/DDBJ whole genome shotgun (WGS) entry which is preliminary data.</text>
</comment>
<name>A0ABQ3DLU0_9GAMM</name>
<keyword evidence="1" id="KW-1133">Transmembrane helix</keyword>
<keyword evidence="3" id="KW-1185">Reference proteome</keyword>